<dbReference type="Gene3D" id="3.40.50.720">
    <property type="entry name" value="NAD(P)-binding Rossmann-like Domain"/>
    <property type="match status" value="2"/>
</dbReference>
<dbReference type="InterPro" id="IPR029752">
    <property type="entry name" value="D-isomer_DH_CS1"/>
</dbReference>
<keyword evidence="3" id="KW-0520">NAD</keyword>
<proteinExistence type="inferred from homology"/>
<dbReference type="Pfam" id="PF00389">
    <property type="entry name" value="2-Hacid_dh"/>
    <property type="match status" value="1"/>
</dbReference>
<gene>
    <name evidence="7" type="ORF">QH73_0014435</name>
</gene>
<sequence length="341" mass="37393">MKVAVFSTKSYDRTFLETANAEYKHELVFFEPRLTCETSILAKGYPVVCVFVNDQLDRKTLTCLADRGTKLIALRAAGYNNIDIIAATELGLPVVRVPAYSPYAVAEYTLGMILALNRKIYRTHYRVREGNFSLEGLMGFDLHGKTAGIVGTGKIGAIVAQILHACGCHVLAYDKYQNPDCQALGVQYVSLQELFARTDIISLHCPLTPETYHLVNSEAIALMKTGVMLINTSRGALIDAKAAIKGLKSGKIGYLGLDVYEQEGDIFFEDLSNTIVQDDVLQRLLTFPNVLITGHQAFFTKDALTSIAQTTLANISDFETGKPCPNQIKVESPQAVASNVK</sequence>
<organism evidence="7 8">
    <name type="scientific">Scytonema millei VB511283</name>
    <dbReference type="NCBI Taxonomy" id="1245923"/>
    <lineage>
        <taxon>Bacteria</taxon>
        <taxon>Bacillati</taxon>
        <taxon>Cyanobacteriota</taxon>
        <taxon>Cyanophyceae</taxon>
        <taxon>Nostocales</taxon>
        <taxon>Scytonemataceae</taxon>
        <taxon>Scytonema</taxon>
    </lineage>
</organism>
<dbReference type="RefSeq" id="WP_039713242.1">
    <property type="nucleotide sequence ID" value="NZ_JTJC03000003.1"/>
</dbReference>
<evidence type="ECO:0000256" key="2">
    <source>
        <dbReference type="ARBA" id="ARBA00023002"/>
    </source>
</evidence>
<dbReference type="OrthoDB" id="9805416at2"/>
<accession>A0A9X5I5B8</accession>
<evidence type="ECO:0000259" key="5">
    <source>
        <dbReference type="Pfam" id="PF00389"/>
    </source>
</evidence>
<dbReference type="InterPro" id="IPR006140">
    <property type="entry name" value="D-isomer_DH_NAD-bd"/>
</dbReference>
<dbReference type="CDD" id="cd12183">
    <property type="entry name" value="LDH_like_2"/>
    <property type="match status" value="1"/>
</dbReference>
<evidence type="ECO:0000313" key="8">
    <source>
        <dbReference type="Proteomes" id="UP000031532"/>
    </source>
</evidence>
<dbReference type="PROSITE" id="PS00671">
    <property type="entry name" value="D_2_HYDROXYACID_DH_3"/>
    <property type="match status" value="1"/>
</dbReference>
<dbReference type="PANTHER" id="PTHR43026:SF1">
    <property type="entry name" value="2-HYDROXYACID DEHYDROGENASE HOMOLOG 1-RELATED"/>
    <property type="match status" value="1"/>
</dbReference>
<evidence type="ECO:0000259" key="6">
    <source>
        <dbReference type="Pfam" id="PF02826"/>
    </source>
</evidence>
<feature type="domain" description="D-isomer specific 2-hydroxyacid dehydrogenase catalytic" evidence="5">
    <location>
        <begin position="3"/>
        <end position="328"/>
    </location>
</feature>
<dbReference type="EMBL" id="JTJC03000003">
    <property type="protein sequence ID" value="NHC35835.1"/>
    <property type="molecule type" value="Genomic_DNA"/>
</dbReference>
<dbReference type="InterPro" id="IPR058205">
    <property type="entry name" value="D-LDH-like"/>
</dbReference>
<reference evidence="7 8" key="1">
    <citation type="journal article" date="2015" name="Genome Announc.">
        <title>Draft Genome Sequence of the Terrestrial Cyanobacterium Scytonema millei VB511283, Isolated from Eastern India.</title>
        <authorList>
            <person name="Sen D."/>
            <person name="Chandrababunaidu M.M."/>
            <person name="Singh D."/>
            <person name="Sanghi N."/>
            <person name="Ghorai A."/>
            <person name="Mishra G.P."/>
            <person name="Madduluri M."/>
            <person name="Adhikary S.P."/>
            <person name="Tripathy S."/>
        </authorList>
    </citation>
    <scope>NUCLEOTIDE SEQUENCE [LARGE SCALE GENOMIC DNA]</scope>
    <source>
        <strain evidence="7 8">VB511283</strain>
    </source>
</reference>
<protein>
    <submittedName>
        <fullName evidence="7">2-hydroxyacid dehydrogenase</fullName>
    </submittedName>
</protein>
<dbReference type="SUPFAM" id="SSF52283">
    <property type="entry name" value="Formate/glycerate dehydrogenase catalytic domain-like"/>
    <property type="match status" value="1"/>
</dbReference>
<comment type="caution">
    <text evidence="7">The sequence shown here is derived from an EMBL/GenBank/DDBJ whole genome shotgun (WGS) entry which is preliminary data.</text>
</comment>
<name>A0A9X5I5B8_9CYAN</name>
<dbReference type="GO" id="GO:0051287">
    <property type="term" value="F:NAD binding"/>
    <property type="evidence" value="ECO:0007669"/>
    <property type="project" value="InterPro"/>
</dbReference>
<dbReference type="SUPFAM" id="SSF51735">
    <property type="entry name" value="NAD(P)-binding Rossmann-fold domains"/>
    <property type="match status" value="1"/>
</dbReference>
<evidence type="ECO:0000256" key="4">
    <source>
        <dbReference type="RuleBase" id="RU003719"/>
    </source>
</evidence>
<dbReference type="PANTHER" id="PTHR43026">
    <property type="entry name" value="2-HYDROXYACID DEHYDROGENASE HOMOLOG 1-RELATED"/>
    <property type="match status" value="1"/>
</dbReference>
<keyword evidence="2 4" id="KW-0560">Oxidoreductase</keyword>
<dbReference type="Proteomes" id="UP000031532">
    <property type="component" value="Unassembled WGS sequence"/>
</dbReference>
<dbReference type="GO" id="GO:0008720">
    <property type="term" value="F:D-lactate dehydrogenase (NAD+) activity"/>
    <property type="evidence" value="ECO:0007669"/>
    <property type="project" value="TreeGrafter"/>
</dbReference>
<evidence type="ECO:0000256" key="3">
    <source>
        <dbReference type="ARBA" id="ARBA00023027"/>
    </source>
</evidence>
<keyword evidence="8" id="KW-1185">Reference proteome</keyword>
<dbReference type="PROSITE" id="PS00065">
    <property type="entry name" value="D_2_HYDROXYACID_DH_1"/>
    <property type="match status" value="1"/>
</dbReference>
<feature type="domain" description="D-isomer specific 2-hydroxyacid dehydrogenase NAD-binding" evidence="6">
    <location>
        <begin position="110"/>
        <end position="297"/>
    </location>
</feature>
<evidence type="ECO:0000256" key="1">
    <source>
        <dbReference type="ARBA" id="ARBA00005854"/>
    </source>
</evidence>
<dbReference type="InterPro" id="IPR036291">
    <property type="entry name" value="NAD(P)-bd_dom_sf"/>
</dbReference>
<dbReference type="Pfam" id="PF02826">
    <property type="entry name" value="2-Hacid_dh_C"/>
    <property type="match status" value="1"/>
</dbReference>
<dbReference type="InterPro" id="IPR029753">
    <property type="entry name" value="D-isomer_DH_CS"/>
</dbReference>
<dbReference type="AlphaFoldDB" id="A0A9X5I5B8"/>
<evidence type="ECO:0000313" key="7">
    <source>
        <dbReference type="EMBL" id="NHC35835.1"/>
    </source>
</evidence>
<dbReference type="InterPro" id="IPR006139">
    <property type="entry name" value="D-isomer_2_OHA_DH_cat_dom"/>
</dbReference>
<comment type="similarity">
    <text evidence="1 4">Belongs to the D-isomer specific 2-hydroxyacid dehydrogenase family.</text>
</comment>